<keyword evidence="2" id="KW-0813">Transport</keyword>
<feature type="transmembrane region" description="Helical" evidence="6">
    <location>
        <begin position="108"/>
        <end position="129"/>
    </location>
</feature>
<dbReference type="InterPro" id="IPR011701">
    <property type="entry name" value="MFS"/>
</dbReference>
<keyword evidence="5 6" id="KW-0472">Membrane</keyword>
<dbReference type="AlphaFoldDB" id="A0A840IDY2"/>
<reference evidence="8 9" key="1">
    <citation type="submission" date="2020-08" db="EMBL/GenBank/DDBJ databases">
        <title>Genomic Encyclopedia of Archaeal and Bacterial Type Strains, Phase II (KMG-II): from individual species to whole genera.</title>
        <authorList>
            <person name="Goeker M."/>
        </authorList>
    </citation>
    <scope>NUCLEOTIDE SEQUENCE [LARGE SCALE GENOMIC DNA]</scope>
    <source>
        <strain evidence="8 9">DSM 23288</strain>
    </source>
</reference>
<feature type="transmembrane region" description="Helical" evidence="6">
    <location>
        <begin position="212"/>
        <end position="231"/>
    </location>
</feature>
<feature type="transmembrane region" description="Helical" evidence="6">
    <location>
        <begin position="166"/>
        <end position="186"/>
    </location>
</feature>
<dbReference type="InterPro" id="IPR020846">
    <property type="entry name" value="MFS_dom"/>
</dbReference>
<gene>
    <name evidence="8" type="ORF">BDZ31_001736</name>
</gene>
<feature type="transmembrane region" description="Helical" evidence="6">
    <location>
        <begin position="141"/>
        <end position="160"/>
    </location>
</feature>
<evidence type="ECO:0000256" key="1">
    <source>
        <dbReference type="ARBA" id="ARBA00004651"/>
    </source>
</evidence>
<dbReference type="Gene3D" id="1.20.1250.20">
    <property type="entry name" value="MFS general substrate transporter like domains"/>
    <property type="match status" value="2"/>
</dbReference>
<evidence type="ECO:0000259" key="7">
    <source>
        <dbReference type="PROSITE" id="PS50850"/>
    </source>
</evidence>
<dbReference type="PANTHER" id="PTHR23506:SF23">
    <property type="entry name" value="GH10249P"/>
    <property type="match status" value="1"/>
</dbReference>
<sequence>MASTSAAPSVRRVLPLVAPALFLEGAMFTVLAPLLPHYERELELGPAATGLLSAAFPAGALLFALPAGALAARLGGKRAMLLGLALLSLASIAFGLAPTPALLDAARFAQGCGAAAIGAAGLTWVAAVAPAHQRATALGTLLGLAPAGALLGPPLGALAVALSPALLFALIPALALALAAGMARLPDGAPPQEERRSPAALAARGARGETAWSLWLVLLPATALGLVYYLGPLRLDALGASAALIAVVFVVAGGSEALLNPLLGRVADGRGVRWPVLLRLPLMAAPIALLGSLGTLPALAAALVLGGAASACFWPAGSVRLHRLVERAGVGDGHAFALFNLCWSGGQIVGSAGAGALSSLSGAAAPCLATAAAMVATAALLARQPA</sequence>
<feature type="transmembrane region" description="Helical" evidence="6">
    <location>
        <begin position="12"/>
        <end position="35"/>
    </location>
</feature>
<feature type="transmembrane region" description="Helical" evidence="6">
    <location>
        <begin position="79"/>
        <end position="96"/>
    </location>
</feature>
<evidence type="ECO:0000313" key="8">
    <source>
        <dbReference type="EMBL" id="MBB4662150.1"/>
    </source>
</evidence>
<evidence type="ECO:0000256" key="6">
    <source>
        <dbReference type="SAM" id="Phobius"/>
    </source>
</evidence>
<evidence type="ECO:0000313" key="9">
    <source>
        <dbReference type="Proteomes" id="UP000585272"/>
    </source>
</evidence>
<keyword evidence="4 6" id="KW-1133">Transmembrane helix</keyword>
<protein>
    <submittedName>
        <fullName evidence="8">Putative MFS family arabinose efflux permease</fullName>
    </submittedName>
</protein>
<feature type="transmembrane region" description="Helical" evidence="6">
    <location>
        <begin position="296"/>
        <end position="314"/>
    </location>
</feature>
<keyword evidence="9" id="KW-1185">Reference proteome</keyword>
<dbReference type="SUPFAM" id="SSF103473">
    <property type="entry name" value="MFS general substrate transporter"/>
    <property type="match status" value="1"/>
</dbReference>
<feature type="transmembrane region" description="Helical" evidence="6">
    <location>
        <begin position="237"/>
        <end position="259"/>
    </location>
</feature>
<dbReference type="EMBL" id="JACHNU010000002">
    <property type="protein sequence ID" value="MBB4662150.1"/>
    <property type="molecule type" value="Genomic_DNA"/>
</dbReference>
<accession>A0A840IDY2</accession>
<proteinExistence type="predicted"/>
<dbReference type="GO" id="GO:0005886">
    <property type="term" value="C:plasma membrane"/>
    <property type="evidence" value="ECO:0007669"/>
    <property type="project" value="UniProtKB-SubCell"/>
</dbReference>
<comment type="caution">
    <text evidence="8">The sequence shown here is derived from an EMBL/GenBank/DDBJ whole genome shotgun (WGS) entry which is preliminary data.</text>
</comment>
<evidence type="ECO:0000256" key="5">
    <source>
        <dbReference type="ARBA" id="ARBA00023136"/>
    </source>
</evidence>
<dbReference type="GO" id="GO:0022857">
    <property type="term" value="F:transmembrane transporter activity"/>
    <property type="evidence" value="ECO:0007669"/>
    <property type="project" value="InterPro"/>
</dbReference>
<dbReference type="PROSITE" id="PS50850">
    <property type="entry name" value="MFS"/>
    <property type="match status" value="1"/>
</dbReference>
<dbReference type="Proteomes" id="UP000585272">
    <property type="component" value="Unassembled WGS sequence"/>
</dbReference>
<feature type="transmembrane region" description="Helical" evidence="6">
    <location>
        <begin position="271"/>
        <end position="290"/>
    </location>
</feature>
<dbReference type="InterPro" id="IPR036259">
    <property type="entry name" value="MFS_trans_sf"/>
</dbReference>
<feature type="transmembrane region" description="Helical" evidence="6">
    <location>
        <begin position="47"/>
        <end position="72"/>
    </location>
</feature>
<comment type="subcellular location">
    <subcellularLocation>
        <location evidence="1">Cell membrane</location>
        <topology evidence="1">Multi-pass membrane protein</topology>
    </subcellularLocation>
</comment>
<organism evidence="8 9">
    <name type="scientific">Conexibacter arvalis</name>
    <dbReference type="NCBI Taxonomy" id="912552"/>
    <lineage>
        <taxon>Bacteria</taxon>
        <taxon>Bacillati</taxon>
        <taxon>Actinomycetota</taxon>
        <taxon>Thermoleophilia</taxon>
        <taxon>Solirubrobacterales</taxon>
        <taxon>Conexibacteraceae</taxon>
        <taxon>Conexibacter</taxon>
    </lineage>
</organism>
<evidence type="ECO:0000256" key="2">
    <source>
        <dbReference type="ARBA" id="ARBA00022448"/>
    </source>
</evidence>
<dbReference type="Pfam" id="PF07690">
    <property type="entry name" value="MFS_1"/>
    <property type="match status" value="1"/>
</dbReference>
<dbReference type="InterPro" id="IPR050930">
    <property type="entry name" value="MFS_Vesicular_Transporter"/>
</dbReference>
<evidence type="ECO:0000256" key="4">
    <source>
        <dbReference type="ARBA" id="ARBA00022989"/>
    </source>
</evidence>
<dbReference type="RefSeq" id="WP_183341124.1">
    <property type="nucleotide sequence ID" value="NZ_JACHNU010000002.1"/>
</dbReference>
<feature type="transmembrane region" description="Helical" evidence="6">
    <location>
        <begin position="363"/>
        <end position="382"/>
    </location>
</feature>
<evidence type="ECO:0000256" key="3">
    <source>
        <dbReference type="ARBA" id="ARBA00022692"/>
    </source>
</evidence>
<name>A0A840IDY2_9ACTN</name>
<dbReference type="PANTHER" id="PTHR23506">
    <property type="entry name" value="GH10249P"/>
    <property type="match status" value="1"/>
</dbReference>
<feature type="domain" description="Major facilitator superfamily (MFS) profile" evidence="7">
    <location>
        <begin position="13"/>
        <end position="386"/>
    </location>
</feature>
<keyword evidence="3 6" id="KW-0812">Transmembrane</keyword>
<feature type="transmembrane region" description="Helical" evidence="6">
    <location>
        <begin position="335"/>
        <end position="357"/>
    </location>
</feature>